<feature type="transmembrane region" description="Helical" evidence="1">
    <location>
        <begin position="132"/>
        <end position="154"/>
    </location>
</feature>
<name>A0A285PUT5_9FIRM</name>
<dbReference type="KEGG" id="ehl:EHLA_2321"/>
<feature type="transmembrane region" description="Helical" evidence="1">
    <location>
        <begin position="185"/>
        <end position="206"/>
    </location>
</feature>
<dbReference type="GO" id="GO:0006508">
    <property type="term" value="P:proteolysis"/>
    <property type="evidence" value="ECO:0007669"/>
    <property type="project" value="UniProtKB-KW"/>
</dbReference>
<feature type="transmembrane region" description="Helical" evidence="1">
    <location>
        <begin position="29"/>
        <end position="53"/>
    </location>
</feature>
<keyword evidence="1" id="KW-0472">Membrane</keyword>
<dbReference type="AlphaFoldDB" id="A0A285PUT5"/>
<keyword evidence="1" id="KW-0812">Transmembrane</keyword>
<feature type="transmembrane region" description="Helical" evidence="1">
    <location>
        <begin position="6"/>
        <end position="22"/>
    </location>
</feature>
<evidence type="ECO:0000313" key="2">
    <source>
        <dbReference type="EMBL" id="SOB72946.1"/>
    </source>
</evidence>
<keyword evidence="2" id="KW-0378">Hydrolase</keyword>
<proteinExistence type="predicted"/>
<evidence type="ECO:0000313" key="3">
    <source>
        <dbReference type="Proteomes" id="UP000217549"/>
    </source>
</evidence>
<protein>
    <submittedName>
        <fullName evidence="2">Protease prsW family</fullName>
        <ecNumber evidence="2">3.4.-.-</ecNumber>
    </submittedName>
</protein>
<dbReference type="Pfam" id="PF13367">
    <property type="entry name" value="PrsW-protease"/>
    <property type="match status" value="1"/>
</dbReference>
<keyword evidence="2" id="KW-0645">Protease</keyword>
<gene>
    <name evidence="2" type="ORF">EHLA_2321</name>
</gene>
<dbReference type="RefSeq" id="WP_096240881.1">
    <property type="nucleotide sequence ID" value="NZ_LT907978.1"/>
</dbReference>
<reference evidence="3" key="1">
    <citation type="submission" date="2017-09" db="EMBL/GenBank/DDBJ databases">
        <authorList>
            <person name="Shetty A S."/>
        </authorList>
    </citation>
    <scope>NUCLEOTIDE SEQUENCE [LARGE SCALE GENOMIC DNA]</scope>
</reference>
<keyword evidence="3" id="KW-1185">Reference proteome</keyword>
<dbReference type="InterPro" id="IPR026898">
    <property type="entry name" value="PrsW"/>
</dbReference>
<dbReference type="EMBL" id="LT907978">
    <property type="protein sequence ID" value="SOB72946.1"/>
    <property type="molecule type" value="Genomic_DNA"/>
</dbReference>
<dbReference type="EC" id="3.4.-.-" evidence="2"/>
<feature type="transmembrane region" description="Helical" evidence="1">
    <location>
        <begin position="161"/>
        <end position="179"/>
    </location>
</feature>
<organism evidence="2 3">
    <name type="scientific">Anaerobutyricum hallii</name>
    <dbReference type="NCBI Taxonomy" id="39488"/>
    <lineage>
        <taxon>Bacteria</taxon>
        <taxon>Bacillati</taxon>
        <taxon>Bacillota</taxon>
        <taxon>Clostridia</taxon>
        <taxon>Lachnospirales</taxon>
        <taxon>Lachnospiraceae</taxon>
        <taxon>Anaerobutyricum</taxon>
    </lineage>
</organism>
<sequence length="213" mass="23620">MMYIENIFICISIPLFLSLIFIRGDMRKYMLFICIGMGMCVLSAYVSSFFMGYYHTDAVVAAIEIVPVCEEVMKLLPLLFYLLIFEPERKGIPGAAVAIAVGFATFENVCYLTENGAADFDILLVRGISAGALHILCGILLGFGMAYIFCWGFLKVTGTIGLLGASSAFHAIFNLLVSADGIWKWIGYLFPSVMIVLLILGWHLLIKMNKYSM</sequence>
<accession>A0A285PUT5</accession>
<keyword evidence="1" id="KW-1133">Transmembrane helix</keyword>
<dbReference type="GO" id="GO:0008233">
    <property type="term" value="F:peptidase activity"/>
    <property type="evidence" value="ECO:0007669"/>
    <property type="project" value="UniProtKB-KW"/>
</dbReference>
<evidence type="ECO:0000256" key="1">
    <source>
        <dbReference type="SAM" id="Phobius"/>
    </source>
</evidence>
<dbReference type="Proteomes" id="UP000217549">
    <property type="component" value="Chromosome I"/>
</dbReference>